<keyword evidence="1" id="KW-0812">Transmembrane</keyword>
<dbReference type="AlphaFoldDB" id="A0A8C1VQV2"/>
<feature type="transmembrane region" description="Helical" evidence="1">
    <location>
        <begin position="48"/>
        <end position="75"/>
    </location>
</feature>
<reference evidence="2" key="1">
    <citation type="submission" date="2025-08" db="UniProtKB">
        <authorList>
            <consortium name="Ensembl"/>
        </authorList>
    </citation>
    <scope>IDENTIFICATION</scope>
</reference>
<accession>A0A8C1VQV2</accession>
<sequence length="351" mass="40037">MMQAYKDQSGPMVGQHLPENVLRKIPKEWNYIPQDHKFNETSKNNMNLAIQAISFIFTNLPSIIASLPLPVRFLFTVAKKRLSQHARQLRSTGLLLWVILVRLCHDLENGDTLELLSGQPLERGAKDRLSLLSECLQVSLGQQKGVPKPLVHKVLQALEEKRPKWTTIQLQKARKLCCDSVFERVESGPAQDRGGPAELTEHKIRQLLLELCHRAGGIQHLRRIHHSIQLNEGLLRFVLMPHAETHPLPDSPLGPVIFSSEASSQNQCKTQFNPLTECNSIGRNNYDQAAMGEREWDWAQLLPAYQSMSQVTFTTLLSNRWEMQDATALEDEEKILVDQLKKIYFDKSQET</sequence>
<evidence type="ECO:0000313" key="2">
    <source>
        <dbReference type="Ensembl" id="ENSCCRP00015056045.1"/>
    </source>
</evidence>
<proteinExistence type="predicted"/>
<dbReference type="Ensembl" id="ENSCCRT00015057906.1">
    <property type="protein sequence ID" value="ENSCCRP00015056045.1"/>
    <property type="gene ID" value="ENSCCRG00015023059.1"/>
</dbReference>
<protein>
    <submittedName>
        <fullName evidence="2">Uncharacterized protein</fullName>
    </submittedName>
</protein>
<name>A0A8C1VQV2_CYPCA</name>
<dbReference type="PANTHER" id="PTHR33960:SF1">
    <property type="entry name" value="SIMILAR TO KIAA0825 PROTEIN"/>
    <property type="match status" value="1"/>
</dbReference>
<keyword evidence="1" id="KW-1133">Transmembrane helix</keyword>
<organism evidence="2 3">
    <name type="scientific">Cyprinus carpio</name>
    <name type="common">Common carp</name>
    <dbReference type="NCBI Taxonomy" id="7962"/>
    <lineage>
        <taxon>Eukaryota</taxon>
        <taxon>Metazoa</taxon>
        <taxon>Chordata</taxon>
        <taxon>Craniata</taxon>
        <taxon>Vertebrata</taxon>
        <taxon>Euteleostomi</taxon>
        <taxon>Actinopterygii</taxon>
        <taxon>Neopterygii</taxon>
        <taxon>Teleostei</taxon>
        <taxon>Ostariophysi</taxon>
        <taxon>Cypriniformes</taxon>
        <taxon>Cyprinidae</taxon>
        <taxon>Cyprininae</taxon>
        <taxon>Cyprinus</taxon>
    </lineage>
</organism>
<dbReference type="Proteomes" id="UP000694700">
    <property type="component" value="Unplaced"/>
</dbReference>
<evidence type="ECO:0000313" key="3">
    <source>
        <dbReference type="Proteomes" id="UP000694700"/>
    </source>
</evidence>
<dbReference type="PANTHER" id="PTHR33960">
    <property type="entry name" value="SIMILAR TO KIAA0825 PROTEIN"/>
    <property type="match status" value="1"/>
</dbReference>
<dbReference type="InterPro" id="IPR027993">
    <property type="entry name" value="DUF4495"/>
</dbReference>
<evidence type="ECO:0000256" key="1">
    <source>
        <dbReference type="SAM" id="Phobius"/>
    </source>
</evidence>
<keyword evidence="1" id="KW-0472">Membrane</keyword>